<evidence type="ECO:0000313" key="2">
    <source>
        <dbReference type="EMBL" id="QJE30747.1"/>
    </source>
</evidence>
<dbReference type="Proteomes" id="UP000501982">
    <property type="component" value="Chromosome"/>
</dbReference>
<accession>A0A7L5EHS0</accession>
<feature type="region of interest" description="Disordered" evidence="1">
    <location>
        <begin position="26"/>
        <end position="47"/>
    </location>
</feature>
<dbReference type="EMBL" id="CP051672">
    <property type="protein sequence ID" value="QJE30747.1"/>
    <property type="molecule type" value="Genomic_DNA"/>
</dbReference>
<evidence type="ECO:0000313" key="3">
    <source>
        <dbReference type="Proteomes" id="UP000501982"/>
    </source>
</evidence>
<proteinExistence type="predicted"/>
<reference evidence="2 3" key="1">
    <citation type="submission" date="2020-04" db="EMBL/GenBank/DDBJ databases">
        <title>Complete Genomes and Methylome analysis of CBBP consortium that reverse antibiotic-induced susceptibility to vancomycin-resistant Enterococcus faecium infection.</title>
        <authorList>
            <person name="Fomenkov A."/>
            <person name="Zhang Z."/>
            <person name="Pamer E."/>
            <person name="Roberts R.J."/>
        </authorList>
    </citation>
    <scope>NUCLEOTIDE SEQUENCE [LARGE SCALE GENOMIC DNA]</scope>
    <source>
        <strain evidence="3">CBBP</strain>
    </source>
</reference>
<protein>
    <submittedName>
        <fullName evidence="2">Uncharacterized protein</fullName>
    </submittedName>
</protein>
<dbReference type="RefSeq" id="WP_170106454.1">
    <property type="nucleotide sequence ID" value="NZ_CP051672.1"/>
</dbReference>
<evidence type="ECO:0000256" key="1">
    <source>
        <dbReference type="SAM" id="MobiDB-lite"/>
    </source>
</evidence>
<sequence length="133" mass="15225">MASKEANKAKYQYNKKYVESYWERRAQSQNGTVTEKRMKSTETVKTGTAKTTKTVTVKETELLDWLLPEPHVTEVTVSRNGQSDEQYIKALETANKTINSENARLQKLLSKYQAIIETGLKAIMFDIEKCKSL</sequence>
<name>A0A7L5EHS0_PARDI</name>
<dbReference type="AlphaFoldDB" id="A0A7L5EHS0"/>
<organism evidence="2 3">
    <name type="scientific">Parabacteroides distasonis</name>
    <dbReference type="NCBI Taxonomy" id="823"/>
    <lineage>
        <taxon>Bacteria</taxon>
        <taxon>Pseudomonadati</taxon>
        <taxon>Bacteroidota</taxon>
        <taxon>Bacteroidia</taxon>
        <taxon>Bacteroidales</taxon>
        <taxon>Tannerellaceae</taxon>
        <taxon>Parabacteroides</taxon>
    </lineage>
</organism>
<gene>
    <name evidence="2" type="ORF">HHO38_21815</name>
</gene>